<proteinExistence type="predicted"/>
<evidence type="ECO:0000313" key="1">
    <source>
        <dbReference type="EMBL" id="GLQ91674.1"/>
    </source>
</evidence>
<dbReference type="Proteomes" id="UP001156670">
    <property type="component" value="Unassembled WGS sequence"/>
</dbReference>
<organism evidence="1 2">
    <name type="scientific">Dyella acidisoli</name>
    <dbReference type="NCBI Taxonomy" id="1867834"/>
    <lineage>
        <taxon>Bacteria</taxon>
        <taxon>Pseudomonadati</taxon>
        <taxon>Pseudomonadota</taxon>
        <taxon>Gammaproteobacteria</taxon>
        <taxon>Lysobacterales</taxon>
        <taxon>Rhodanobacteraceae</taxon>
        <taxon>Dyella</taxon>
    </lineage>
</organism>
<evidence type="ECO:0000313" key="2">
    <source>
        <dbReference type="Proteomes" id="UP001156670"/>
    </source>
</evidence>
<comment type="caution">
    <text evidence="1">The sequence shown here is derived from an EMBL/GenBank/DDBJ whole genome shotgun (WGS) entry which is preliminary data.</text>
</comment>
<accession>A0ABQ5XKF5</accession>
<reference evidence="2" key="1">
    <citation type="journal article" date="2019" name="Int. J. Syst. Evol. Microbiol.">
        <title>The Global Catalogue of Microorganisms (GCM) 10K type strain sequencing project: providing services to taxonomists for standard genome sequencing and annotation.</title>
        <authorList>
            <consortium name="The Broad Institute Genomics Platform"/>
            <consortium name="The Broad Institute Genome Sequencing Center for Infectious Disease"/>
            <person name="Wu L."/>
            <person name="Ma J."/>
        </authorList>
    </citation>
    <scope>NUCLEOTIDE SEQUENCE [LARGE SCALE GENOMIC DNA]</scope>
    <source>
        <strain evidence="2">NBRC 111980</strain>
    </source>
</reference>
<keyword evidence="2" id="KW-1185">Reference proteome</keyword>
<sequence length="75" mass="8367">MPRAMEASLFTDVRPMFPDGMHGNSQGRCDVSTAFPLSYEREDLTLTRRYLRHVGVLCHPRAGLPPQDALQAALP</sequence>
<gene>
    <name evidence="1" type="ORF">GCM10007901_06240</name>
</gene>
<dbReference type="EMBL" id="BSOB01000005">
    <property type="protein sequence ID" value="GLQ91674.1"/>
    <property type="molecule type" value="Genomic_DNA"/>
</dbReference>
<protein>
    <submittedName>
        <fullName evidence="1">Uncharacterized protein</fullName>
    </submittedName>
</protein>
<name>A0ABQ5XKF5_9GAMM</name>